<dbReference type="AlphaFoldDB" id="A0A0B6ZKW6"/>
<accession>A0A0B6ZKW6</accession>
<organism evidence="1">
    <name type="scientific">Arion vulgaris</name>
    <dbReference type="NCBI Taxonomy" id="1028688"/>
    <lineage>
        <taxon>Eukaryota</taxon>
        <taxon>Metazoa</taxon>
        <taxon>Spiralia</taxon>
        <taxon>Lophotrochozoa</taxon>
        <taxon>Mollusca</taxon>
        <taxon>Gastropoda</taxon>
        <taxon>Heterobranchia</taxon>
        <taxon>Euthyneura</taxon>
        <taxon>Panpulmonata</taxon>
        <taxon>Eupulmonata</taxon>
        <taxon>Stylommatophora</taxon>
        <taxon>Helicina</taxon>
        <taxon>Arionoidea</taxon>
        <taxon>Arionidae</taxon>
        <taxon>Arion</taxon>
    </lineage>
</organism>
<sequence>MSRSWSLYRTSIICFCACVKTNTHKTFSPTVKLFNYKIKPPVHTQITYSSMLVLNVVEKPVHLCGP</sequence>
<proteinExistence type="predicted"/>
<evidence type="ECO:0000313" key="1">
    <source>
        <dbReference type="EMBL" id="CEK69037.1"/>
    </source>
</evidence>
<dbReference type="EMBL" id="HACG01022172">
    <property type="protein sequence ID" value="CEK69037.1"/>
    <property type="molecule type" value="Transcribed_RNA"/>
</dbReference>
<protein>
    <submittedName>
        <fullName evidence="1">Uncharacterized protein</fullName>
    </submittedName>
</protein>
<reference evidence="1" key="1">
    <citation type="submission" date="2014-12" db="EMBL/GenBank/DDBJ databases">
        <title>Insight into the proteome of Arion vulgaris.</title>
        <authorList>
            <person name="Aradska J."/>
            <person name="Bulat T."/>
            <person name="Smidak R."/>
            <person name="Sarate P."/>
            <person name="Gangsoo J."/>
            <person name="Sialana F."/>
            <person name="Bilban M."/>
            <person name="Lubec G."/>
        </authorList>
    </citation>
    <scope>NUCLEOTIDE SEQUENCE</scope>
    <source>
        <tissue evidence="1">Skin</tissue>
    </source>
</reference>
<gene>
    <name evidence="1" type="primary">ORF68674</name>
</gene>
<name>A0A0B6ZKW6_9EUPU</name>